<keyword evidence="3" id="KW-0732">Signal</keyword>
<reference evidence="5 6" key="1">
    <citation type="submission" date="2023-11" db="EMBL/GenBank/DDBJ databases">
        <title>Dfirmibasis_genome.</title>
        <authorList>
            <person name="Edelbroek B."/>
            <person name="Kjellin J."/>
            <person name="Jerlstrom-Hultqvist J."/>
            <person name="Soderbom F."/>
        </authorList>
    </citation>
    <scope>NUCLEOTIDE SEQUENCE [LARGE SCALE GENOMIC DNA]</scope>
    <source>
        <strain evidence="5 6">TNS-C-14</strain>
    </source>
</reference>
<keyword evidence="2" id="KW-0862">Zinc</keyword>
<dbReference type="GO" id="GO:0030246">
    <property type="term" value="F:carbohydrate binding"/>
    <property type="evidence" value="ECO:0007669"/>
    <property type="project" value="InterPro"/>
</dbReference>
<sequence>MNKIALLFTIFFALFAISFACQDDFNPNTSTIGECTATQKSSWKPTDNAPVLTPADLDPSELAVHEERMAYILAIAKQQNKKFVASIYHQNGTFMCLGVNTGKPNIISHGEIVAINNCTALHGVTMFTNYTLYTTGEPCAMCASALLWADFKTIVWGTFNSDLLCKICMSNIPMDSSYIFGRYYGLRAVAPRVIGGVLRTEADAWFGTYCNRPTSIYYIKPQCACTNTTSPLKIDQTRYSSWFENGKTVSQFGGTITNTGSVTVTNPTFTSTPLRPNSIWGLTVNEATNLWSLQWYPVIQPGQTFSFGYIIDGEDTIAFQPTA</sequence>
<dbReference type="PROSITE" id="PS51747">
    <property type="entry name" value="CYT_DCMP_DEAMINASES_2"/>
    <property type="match status" value="1"/>
</dbReference>
<dbReference type="GO" id="GO:0030198">
    <property type="term" value="P:extracellular matrix organization"/>
    <property type="evidence" value="ECO:0007669"/>
    <property type="project" value="TreeGrafter"/>
</dbReference>
<dbReference type="InterPro" id="IPR016193">
    <property type="entry name" value="Cytidine_deaminase-like"/>
</dbReference>
<feature type="chain" id="PRO_5042915016" description="CMP/dCMP-type deaminase domain-containing protein" evidence="3">
    <location>
        <begin position="21"/>
        <end position="323"/>
    </location>
</feature>
<dbReference type="PANTHER" id="PTHR33239:SF4">
    <property type="entry name" value="CMP_DCMP-TYPE DEAMINASE DOMAIN-CONTAINING PROTEIN-RELATED"/>
    <property type="match status" value="1"/>
</dbReference>
<dbReference type="PANTHER" id="PTHR33239">
    <property type="entry name" value="CELLULOSE-BINDING DOMAIN-CONTAINING PROTEIN-RELATED"/>
    <property type="match status" value="1"/>
</dbReference>
<dbReference type="EMBL" id="JAVFKY010000004">
    <property type="protein sequence ID" value="KAK5578047.1"/>
    <property type="molecule type" value="Genomic_DNA"/>
</dbReference>
<accession>A0AAN7YW30</accession>
<dbReference type="Pfam" id="PF00383">
    <property type="entry name" value="dCMP_cyt_deam_1"/>
    <property type="match status" value="1"/>
</dbReference>
<proteinExistence type="predicted"/>
<dbReference type="InterPro" id="IPR052879">
    <property type="entry name" value="Dd_Spore_Germination_Stalk"/>
</dbReference>
<organism evidence="5 6">
    <name type="scientific">Dictyostelium firmibasis</name>
    <dbReference type="NCBI Taxonomy" id="79012"/>
    <lineage>
        <taxon>Eukaryota</taxon>
        <taxon>Amoebozoa</taxon>
        <taxon>Evosea</taxon>
        <taxon>Eumycetozoa</taxon>
        <taxon>Dictyostelia</taxon>
        <taxon>Dictyosteliales</taxon>
        <taxon>Dictyosteliaceae</taxon>
        <taxon>Dictyostelium</taxon>
    </lineage>
</organism>
<dbReference type="SMART" id="SM01063">
    <property type="entry name" value="CBM49"/>
    <property type="match status" value="1"/>
</dbReference>
<dbReference type="SUPFAM" id="SSF49384">
    <property type="entry name" value="Carbohydrate-binding domain"/>
    <property type="match status" value="1"/>
</dbReference>
<evidence type="ECO:0000256" key="2">
    <source>
        <dbReference type="ARBA" id="ARBA00022833"/>
    </source>
</evidence>
<name>A0AAN7YW30_9MYCE</name>
<gene>
    <name evidence="5" type="ORF">RB653_002998</name>
</gene>
<dbReference type="GO" id="GO:0008270">
    <property type="term" value="F:zinc ion binding"/>
    <property type="evidence" value="ECO:0007669"/>
    <property type="project" value="InterPro"/>
</dbReference>
<keyword evidence="1" id="KW-0479">Metal-binding</keyword>
<dbReference type="GO" id="GO:0005201">
    <property type="term" value="F:extracellular matrix structural constituent"/>
    <property type="evidence" value="ECO:0007669"/>
    <property type="project" value="TreeGrafter"/>
</dbReference>
<dbReference type="InterPro" id="IPR002125">
    <property type="entry name" value="CMP_dCMP_dom"/>
</dbReference>
<feature type="domain" description="CMP/dCMP-type deaminase" evidence="4">
    <location>
        <begin position="63"/>
        <end position="183"/>
    </location>
</feature>
<dbReference type="AlphaFoldDB" id="A0AAN7YW30"/>
<evidence type="ECO:0000256" key="3">
    <source>
        <dbReference type="SAM" id="SignalP"/>
    </source>
</evidence>
<dbReference type="FunFam" id="3.40.140.10:FF:000137">
    <property type="entry name" value="Uncharacterized protein"/>
    <property type="match status" value="1"/>
</dbReference>
<evidence type="ECO:0000259" key="4">
    <source>
        <dbReference type="PROSITE" id="PS51747"/>
    </source>
</evidence>
<dbReference type="InterPro" id="IPR016192">
    <property type="entry name" value="APOBEC/CMP_deaminase_Zn-bd"/>
</dbReference>
<dbReference type="PROSITE" id="PS51257">
    <property type="entry name" value="PROKAR_LIPOPROTEIN"/>
    <property type="match status" value="1"/>
</dbReference>
<keyword evidence="6" id="KW-1185">Reference proteome</keyword>
<dbReference type="Gene3D" id="3.40.140.10">
    <property type="entry name" value="Cytidine Deaminase, domain 2"/>
    <property type="match status" value="1"/>
</dbReference>
<protein>
    <recommendedName>
        <fullName evidence="4">CMP/dCMP-type deaminase domain-containing protein</fullName>
    </recommendedName>
</protein>
<dbReference type="InterPro" id="IPR008965">
    <property type="entry name" value="CBM2/CBM3_carb-bd_dom_sf"/>
</dbReference>
<dbReference type="PROSITE" id="PS00903">
    <property type="entry name" value="CYT_DCMP_DEAMINASES_1"/>
    <property type="match status" value="1"/>
</dbReference>
<dbReference type="Proteomes" id="UP001344447">
    <property type="component" value="Unassembled WGS sequence"/>
</dbReference>
<dbReference type="SUPFAM" id="SSF53927">
    <property type="entry name" value="Cytidine deaminase-like"/>
    <property type="match status" value="1"/>
</dbReference>
<dbReference type="GO" id="GO:0031012">
    <property type="term" value="C:extracellular matrix"/>
    <property type="evidence" value="ECO:0007669"/>
    <property type="project" value="TreeGrafter"/>
</dbReference>
<evidence type="ECO:0000313" key="6">
    <source>
        <dbReference type="Proteomes" id="UP001344447"/>
    </source>
</evidence>
<dbReference type="CDD" id="cd01285">
    <property type="entry name" value="nucleoside_deaminase"/>
    <property type="match status" value="1"/>
</dbReference>
<dbReference type="GO" id="GO:0016787">
    <property type="term" value="F:hydrolase activity"/>
    <property type="evidence" value="ECO:0007669"/>
    <property type="project" value="InterPro"/>
</dbReference>
<dbReference type="Pfam" id="PF09478">
    <property type="entry name" value="CBM49"/>
    <property type="match status" value="1"/>
</dbReference>
<evidence type="ECO:0000256" key="1">
    <source>
        <dbReference type="ARBA" id="ARBA00022723"/>
    </source>
</evidence>
<dbReference type="InterPro" id="IPR019028">
    <property type="entry name" value="CBM_49"/>
</dbReference>
<feature type="signal peptide" evidence="3">
    <location>
        <begin position="1"/>
        <end position="20"/>
    </location>
</feature>
<evidence type="ECO:0000313" key="5">
    <source>
        <dbReference type="EMBL" id="KAK5578047.1"/>
    </source>
</evidence>
<comment type="caution">
    <text evidence="5">The sequence shown here is derived from an EMBL/GenBank/DDBJ whole genome shotgun (WGS) entry which is preliminary data.</text>
</comment>